<dbReference type="GO" id="GO:0046872">
    <property type="term" value="F:metal ion binding"/>
    <property type="evidence" value="ECO:0007669"/>
    <property type="project" value="InterPro"/>
</dbReference>
<protein>
    <submittedName>
        <fullName evidence="2">Maleylpyruvate isomerase family mycothiol-dependent enzyme</fullName>
    </submittedName>
    <submittedName>
        <fullName evidence="3">TIGR03083 family protein</fullName>
    </submittedName>
</protein>
<reference evidence="3" key="1">
    <citation type="submission" date="2016-10" db="EMBL/GenBank/DDBJ databases">
        <authorList>
            <person name="de Groot N.N."/>
        </authorList>
    </citation>
    <scope>NUCLEOTIDE SEQUENCE [LARGE SCALE GENOMIC DNA]</scope>
    <source>
        <strain evidence="3">CGMCC 1.10697</strain>
    </source>
</reference>
<dbReference type="EMBL" id="PJBV01000018">
    <property type="protein sequence ID" value="PKH40493.1"/>
    <property type="molecule type" value="Genomic_DNA"/>
</dbReference>
<dbReference type="InterPro" id="IPR034660">
    <property type="entry name" value="DinB/YfiT-like"/>
</dbReference>
<evidence type="ECO:0000259" key="1">
    <source>
        <dbReference type="Pfam" id="PF11716"/>
    </source>
</evidence>
<reference evidence="2 5" key="2">
    <citation type="submission" date="2017-12" db="EMBL/GenBank/DDBJ databases">
        <title>Pharmacopeia of the Arctic Ocean.</title>
        <authorList>
            <person name="Collins E."/>
            <person name="Ducluzeau A.-L."/>
        </authorList>
    </citation>
    <scope>NUCLEOTIDE SEQUENCE [LARGE SCALE GENOMIC DNA]</scope>
    <source>
        <strain evidence="2 5">DSM 23325</strain>
    </source>
</reference>
<proteinExistence type="predicted"/>
<dbReference type="InterPro" id="IPR017517">
    <property type="entry name" value="Maleyloyr_isom"/>
</dbReference>
<dbReference type="SUPFAM" id="SSF109854">
    <property type="entry name" value="DinB/YfiT-like putative metalloenzymes"/>
    <property type="match status" value="1"/>
</dbReference>
<evidence type="ECO:0000313" key="5">
    <source>
        <dbReference type="Proteomes" id="UP000233565"/>
    </source>
</evidence>
<dbReference type="Gene3D" id="1.20.120.450">
    <property type="entry name" value="dinb family like domain"/>
    <property type="match status" value="1"/>
</dbReference>
<dbReference type="OrthoDB" id="5178565at2"/>
<gene>
    <name evidence="2" type="ORF">CXG46_12745</name>
    <name evidence="3" type="ORF">SAMN05192575_11570</name>
</gene>
<dbReference type="Proteomes" id="UP000233565">
    <property type="component" value="Unassembled WGS sequence"/>
</dbReference>
<accession>A0A1I1BEB0</accession>
<dbReference type="Pfam" id="PF11716">
    <property type="entry name" value="MDMPI_N"/>
    <property type="match status" value="1"/>
</dbReference>
<dbReference type="AlphaFoldDB" id="A0A1I1BEB0"/>
<keyword evidence="5" id="KW-1185">Reference proteome</keyword>
<dbReference type="STRING" id="748909.SAMN05192575_11570"/>
<dbReference type="NCBIfam" id="TIGR03083">
    <property type="entry name" value="maleylpyruvate isomerase family mycothiol-dependent enzyme"/>
    <property type="match status" value="1"/>
</dbReference>
<evidence type="ECO:0000313" key="2">
    <source>
        <dbReference type="EMBL" id="PKH40493.1"/>
    </source>
</evidence>
<organism evidence="3 4">
    <name type="scientific">Nocardioides alpinus</name>
    <dbReference type="NCBI Taxonomy" id="748909"/>
    <lineage>
        <taxon>Bacteria</taxon>
        <taxon>Bacillati</taxon>
        <taxon>Actinomycetota</taxon>
        <taxon>Actinomycetes</taxon>
        <taxon>Propionibacteriales</taxon>
        <taxon>Nocardioidaceae</taxon>
        <taxon>Nocardioides</taxon>
    </lineage>
</organism>
<dbReference type="InterPro" id="IPR024344">
    <property type="entry name" value="MDMPI_metal-binding"/>
</dbReference>
<name>A0A1I1BEB0_9ACTN</name>
<dbReference type="RefSeq" id="WP_091201767.1">
    <property type="nucleotide sequence ID" value="NZ_FOKC01000015.1"/>
</dbReference>
<dbReference type="GO" id="GO:0016853">
    <property type="term" value="F:isomerase activity"/>
    <property type="evidence" value="ECO:0007669"/>
    <property type="project" value="UniProtKB-KW"/>
</dbReference>
<sequence>MEASSPLPDLVRQERRAFIDRLQSLTPQQWEARSLCSEWRVIDVAAHLAWAPTLGPLEGGRAMLRSRLSVNRMIASSAVRWSDRGRVAITEQLEHNLESGAKPIGMPTVAALADAVVHGIDVRHPLGLVQPLSAEVLGPVADFVLRTPWPLNGVVGGSAARRVDGVRLAASDVDWSHGVGPEARASAEAIARLLYGRPLAADELTGPGADVVRARL</sequence>
<dbReference type="EMBL" id="FOKC01000015">
    <property type="protein sequence ID" value="SFB47078.1"/>
    <property type="molecule type" value="Genomic_DNA"/>
</dbReference>
<dbReference type="Proteomes" id="UP000199113">
    <property type="component" value="Unassembled WGS sequence"/>
</dbReference>
<keyword evidence="2" id="KW-0413">Isomerase</keyword>
<evidence type="ECO:0000313" key="3">
    <source>
        <dbReference type="EMBL" id="SFB47078.1"/>
    </source>
</evidence>
<feature type="domain" description="Mycothiol-dependent maleylpyruvate isomerase metal-binding" evidence="1">
    <location>
        <begin position="11"/>
        <end position="53"/>
    </location>
</feature>
<evidence type="ECO:0000313" key="4">
    <source>
        <dbReference type="Proteomes" id="UP000199113"/>
    </source>
</evidence>